<dbReference type="OrthoDB" id="129647at2759"/>
<dbReference type="AlphaFoldDB" id="A0A225VZV1"/>
<evidence type="ECO:0000313" key="3">
    <source>
        <dbReference type="Proteomes" id="UP000198211"/>
    </source>
</evidence>
<keyword evidence="3" id="KW-1185">Reference proteome</keyword>
<evidence type="ECO:0000313" key="2">
    <source>
        <dbReference type="EMBL" id="OWZ10448.1"/>
    </source>
</evidence>
<feature type="non-terminal residue" evidence="2">
    <location>
        <position position="152"/>
    </location>
</feature>
<accession>A0A225VZV1</accession>
<proteinExistence type="predicted"/>
<feature type="region of interest" description="Disordered" evidence="1">
    <location>
        <begin position="104"/>
        <end position="138"/>
    </location>
</feature>
<name>A0A225VZV1_9STRA</name>
<sequence length="152" mass="17243">MRLPYRHTIAFRKRETPSGPVIPWASSIPERWTNPLRKLEKVPQFAYERFNDSFVGGSAKRTRAHAQRYTDAVRSFRLLASKIADIEEEDGYISHEAISDQHFDIAEQMKEPGEASDTPDETSTGSSAVRIKLNPKARKAGVEKNNINTIIM</sequence>
<protein>
    <submittedName>
        <fullName evidence="2">Uncharacterized protein</fullName>
    </submittedName>
</protein>
<dbReference type="Proteomes" id="UP000198211">
    <property type="component" value="Unassembled WGS sequence"/>
</dbReference>
<gene>
    <name evidence="2" type="ORF">PHMEG_00016699</name>
</gene>
<feature type="compositionally biased region" description="Basic and acidic residues" evidence="1">
    <location>
        <begin position="104"/>
        <end position="113"/>
    </location>
</feature>
<dbReference type="EMBL" id="NBNE01002441">
    <property type="protein sequence ID" value="OWZ10448.1"/>
    <property type="molecule type" value="Genomic_DNA"/>
</dbReference>
<comment type="caution">
    <text evidence="2">The sequence shown here is derived from an EMBL/GenBank/DDBJ whole genome shotgun (WGS) entry which is preliminary data.</text>
</comment>
<organism evidence="2 3">
    <name type="scientific">Phytophthora megakarya</name>
    <dbReference type="NCBI Taxonomy" id="4795"/>
    <lineage>
        <taxon>Eukaryota</taxon>
        <taxon>Sar</taxon>
        <taxon>Stramenopiles</taxon>
        <taxon>Oomycota</taxon>
        <taxon>Peronosporomycetes</taxon>
        <taxon>Peronosporales</taxon>
        <taxon>Peronosporaceae</taxon>
        <taxon>Phytophthora</taxon>
    </lineage>
</organism>
<evidence type="ECO:0000256" key="1">
    <source>
        <dbReference type="SAM" id="MobiDB-lite"/>
    </source>
</evidence>
<reference evidence="3" key="1">
    <citation type="submission" date="2017-03" db="EMBL/GenBank/DDBJ databases">
        <title>Phytopthora megakarya and P. palmivora, two closely related causual agents of cacao black pod achieved similar genome size and gene model numbers by different mechanisms.</title>
        <authorList>
            <person name="Ali S."/>
            <person name="Shao J."/>
            <person name="Larry D.J."/>
            <person name="Kronmiller B."/>
            <person name="Shen D."/>
            <person name="Strem M.D."/>
            <person name="Melnick R.L."/>
            <person name="Guiltinan M.J."/>
            <person name="Tyler B.M."/>
            <person name="Meinhardt L.W."/>
            <person name="Bailey B.A."/>
        </authorList>
    </citation>
    <scope>NUCLEOTIDE SEQUENCE [LARGE SCALE GENOMIC DNA]</scope>
    <source>
        <strain evidence="3">zdho120</strain>
    </source>
</reference>